<keyword evidence="3" id="KW-0997">Cell inner membrane</keyword>
<sequence>MLIFIFKLLSRIPLIWLHRLGNWLGWLMYALPRERRMIRRHLNIAGLPHQPQDVLRVCQETVKSGLELPIAFFRQPEEISALFHEVHGWEYVEKALANQQGLLLITPHLGSYDLAGRFISERLPFPLTAMYKPPKIKAFDEIMQLGRVRGKGKTAPTNLLGVKQIIKALRNGEATIVLPDHVPSDHDGGVWVRFFGKPAYTMTLVGKLAQVQNVCPLFFVGERLANGRGFALHIAPLSGSLNGEKRHDAQIINHNVEQWVTRFPDQYLFAYNRFKNPTGEPYDLHDLSDE</sequence>
<proteinExistence type="predicted"/>
<gene>
    <name evidence="7" type="primary">htrB_2</name>
    <name evidence="7" type="ORF">NCTC10283_02460</name>
</gene>
<evidence type="ECO:0000256" key="5">
    <source>
        <dbReference type="ARBA" id="ARBA00023136"/>
    </source>
</evidence>
<evidence type="ECO:0000256" key="1">
    <source>
        <dbReference type="ARBA" id="ARBA00004533"/>
    </source>
</evidence>
<keyword evidence="5" id="KW-0472">Membrane</keyword>
<evidence type="ECO:0000313" key="7">
    <source>
        <dbReference type="EMBL" id="SSY80896.1"/>
    </source>
</evidence>
<dbReference type="CDD" id="cd07984">
    <property type="entry name" value="LPLAT_LABLAT-like"/>
    <property type="match status" value="1"/>
</dbReference>
<dbReference type="GO" id="GO:0009247">
    <property type="term" value="P:glycolipid biosynthetic process"/>
    <property type="evidence" value="ECO:0007669"/>
    <property type="project" value="UniProtKB-ARBA"/>
</dbReference>
<dbReference type="GO" id="GO:0016746">
    <property type="term" value="F:acyltransferase activity"/>
    <property type="evidence" value="ECO:0007669"/>
    <property type="project" value="UniProtKB-KW"/>
</dbReference>
<dbReference type="AlphaFoldDB" id="A0A376BVB9"/>
<keyword evidence="4 7" id="KW-0808">Transferase</keyword>
<dbReference type="PANTHER" id="PTHR30606:SF10">
    <property type="entry name" value="PHOSPHATIDYLINOSITOL MANNOSIDE ACYLTRANSFERASE"/>
    <property type="match status" value="1"/>
</dbReference>
<protein>
    <submittedName>
        <fullName evidence="7">Lipid A biosynthesis lauroyl acyltransferase</fullName>
        <ecNumber evidence="7">2.3.1.-</ecNumber>
    </submittedName>
</protein>
<keyword evidence="6 7" id="KW-0012">Acyltransferase</keyword>
<evidence type="ECO:0000256" key="2">
    <source>
        <dbReference type="ARBA" id="ARBA00022475"/>
    </source>
</evidence>
<dbReference type="NCBIfam" id="NF006487">
    <property type="entry name" value="PRK08905.1"/>
    <property type="match status" value="1"/>
</dbReference>
<dbReference type="PIRSF" id="PIRSF026649">
    <property type="entry name" value="MsbB"/>
    <property type="match status" value="1"/>
</dbReference>
<keyword evidence="2" id="KW-1003">Cell membrane</keyword>
<dbReference type="RefSeq" id="WP_034290719.1">
    <property type="nucleotide sequence ID" value="NZ_CP091519.2"/>
</dbReference>
<dbReference type="Pfam" id="PF03279">
    <property type="entry name" value="Lip_A_acyltrans"/>
    <property type="match status" value="1"/>
</dbReference>
<dbReference type="GO" id="GO:0005886">
    <property type="term" value="C:plasma membrane"/>
    <property type="evidence" value="ECO:0007669"/>
    <property type="project" value="UniProtKB-SubCell"/>
</dbReference>
<comment type="subcellular location">
    <subcellularLocation>
        <location evidence="1">Cell inner membrane</location>
    </subcellularLocation>
</comment>
<dbReference type="EC" id="2.3.1.-" evidence="7"/>
<organism evidence="7 8">
    <name type="scientific">Alysiella crassa</name>
    <dbReference type="NCBI Taxonomy" id="153491"/>
    <lineage>
        <taxon>Bacteria</taxon>
        <taxon>Pseudomonadati</taxon>
        <taxon>Pseudomonadota</taxon>
        <taxon>Betaproteobacteria</taxon>
        <taxon>Neisseriales</taxon>
        <taxon>Neisseriaceae</taxon>
        <taxon>Alysiella</taxon>
    </lineage>
</organism>
<keyword evidence="8" id="KW-1185">Reference proteome</keyword>
<dbReference type="EMBL" id="UFSO01000003">
    <property type="protein sequence ID" value="SSY80896.1"/>
    <property type="molecule type" value="Genomic_DNA"/>
</dbReference>
<evidence type="ECO:0000256" key="4">
    <source>
        <dbReference type="ARBA" id="ARBA00022679"/>
    </source>
</evidence>
<reference evidence="7 8" key="1">
    <citation type="submission" date="2018-06" db="EMBL/GenBank/DDBJ databases">
        <authorList>
            <consortium name="Pathogen Informatics"/>
            <person name="Doyle S."/>
        </authorList>
    </citation>
    <scope>NUCLEOTIDE SEQUENCE [LARGE SCALE GENOMIC DNA]</scope>
    <source>
        <strain evidence="7 8">NCTC10283</strain>
    </source>
</reference>
<dbReference type="STRING" id="1120980.GCA_000745955_00213"/>
<evidence type="ECO:0000256" key="3">
    <source>
        <dbReference type="ARBA" id="ARBA00022519"/>
    </source>
</evidence>
<evidence type="ECO:0000313" key="8">
    <source>
        <dbReference type="Proteomes" id="UP000254209"/>
    </source>
</evidence>
<accession>A0A376BVB9</accession>
<dbReference type="OrthoDB" id="9803456at2"/>
<dbReference type="InterPro" id="IPR004960">
    <property type="entry name" value="LipA_acyltrans"/>
</dbReference>
<name>A0A376BVB9_9NEIS</name>
<evidence type="ECO:0000256" key="6">
    <source>
        <dbReference type="ARBA" id="ARBA00023315"/>
    </source>
</evidence>
<dbReference type="PANTHER" id="PTHR30606">
    <property type="entry name" value="LIPID A BIOSYNTHESIS LAUROYL ACYLTRANSFERASE"/>
    <property type="match status" value="1"/>
</dbReference>
<dbReference type="Proteomes" id="UP000254209">
    <property type="component" value="Unassembled WGS sequence"/>
</dbReference>